<keyword evidence="3 6" id="KW-1133">Transmembrane helix</keyword>
<evidence type="ECO:0000256" key="1">
    <source>
        <dbReference type="ARBA" id="ARBA00004141"/>
    </source>
</evidence>
<feature type="transmembrane region" description="Helical" evidence="6">
    <location>
        <begin position="238"/>
        <end position="260"/>
    </location>
</feature>
<feature type="region of interest" description="Disordered" evidence="5">
    <location>
        <begin position="475"/>
        <end position="502"/>
    </location>
</feature>
<feature type="transmembrane region" description="Helical" evidence="6">
    <location>
        <begin position="133"/>
        <end position="155"/>
    </location>
</feature>
<protein>
    <recommendedName>
        <fullName evidence="9">Amino acid transporter</fullName>
    </recommendedName>
</protein>
<dbReference type="InterPro" id="IPR050598">
    <property type="entry name" value="AminoAcid_Transporter"/>
</dbReference>
<dbReference type="PANTHER" id="PTHR11785">
    <property type="entry name" value="AMINO ACID TRANSPORTER"/>
    <property type="match status" value="1"/>
</dbReference>
<feature type="transmembrane region" description="Helical" evidence="6">
    <location>
        <begin position="20"/>
        <end position="37"/>
    </location>
</feature>
<dbReference type="Gene3D" id="1.20.1740.10">
    <property type="entry name" value="Amino acid/polyamine transporter I"/>
    <property type="match status" value="1"/>
</dbReference>
<dbReference type="GO" id="GO:0015179">
    <property type="term" value="F:L-amino acid transmembrane transporter activity"/>
    <property type="evidence" value="ECO:0007669"/>
    <property type="project" value="TreeGrafter"/>
</dbReference>
<gene>
    <name evidence="7" type="ORF">LSH36_352g03045</name>
</gene>
<evidence type="ECO:0008006" key="9">
    <source>
        <dbReference type="Google" id="ProtNLM"/>
    </source>
</evidence>
<evidence type="ECO:0000256" key="5">
    <source>
        <dbReference type="SAM" id="MobiDB-lite"/>
    </source>
</evidence>
<feature type="compositionally biased region" description="Low complexity" evidence="5">
    <location>
        <begin position="475"/>
        <end position="492"/>
    </location>
</feature>
<name>A0AAD9JFH6_9ANNE</name>
<dbReference type="Proteomes" id="UP001208570">
    <property type="component" value="Unassembled WGS sequence"/>
</dbReference>
<evidence type="ECO:0000313" key="8">
    <source>
        <dbReference type="Proteomes" id="UP001208570"/>
    </source>
</evidence>
<feature type="transmembrane region" description="Helical" evidence="6">
    <location>
        <begin position="161"/>
        <end position="182"/>
    </location>
</feature>
<feature type="compositionally biased region" description="Basic and acidic residues" evidence="5">
    <location>
        <begin position="493"/>
        <end position="502"/>
    </location>
</feature>
<evidence type="ECO:0000256" key="2">
    <source>
        <dbReference type="ARBA" id="ARBA00022692"/>
    </source>
</evidence>
<dbReference type="Pfam" id="PF13520">
    <property type="entry name" value="AA_permease_2"/>
    <property type="match status" value="1"/>
</dbReference>
<comment type="caution">
    <text evidence="7">The sequence shown here is derived from an EMBL/GenBank/DDBJ whole genome shotgun (WGS) entry which is preliminary data.</text>
</comment>
<evidence type="ECO:0000313" key="7">
    <source>
        <dbReference type="EMBL" id="KAK2151772.1"/>
    </source>
</evidence>
<keyword evidence="8" id="KW-1185">Reference proteome</keyword>
<feature type="transmembrane region" description="Helical" evidence="6">
    <location>
        <begin position="280"/>
        <end position="306"/>
    </location>
</feature>
<evidence type="ECO:0000256" key="3">
    <source>
        <dbReference type="ARBA" id="ARBA00022989"/>
    </source>
</evidence>
<feature type="transmembrane region" description="Helical" evidence="6">
    <location>
        <begin position="360"/>
        <end position="380"/>
    </location>
</feature>
<feature type="transmembrane region" description="Helical" evidence="6">
    <location>
        <begin position="43"/>
        <end position="62"/>
    </location>
</feature>
<dbReference type="PANTHER" id="PTHR11785:SF375">
    <property type="entry name" value="AMINO ACID TRANSPORTER"/>
    <property type="match status" value="1"/>
</dbReference>
<keyword evidence="4 6" id="KW-0472">Membrane</keyword>
<accession>A0AAD9JFH6</accession>
<feature type="transmembrane region" description="Helical" evidence="6">
    <location>
        <begin position="392"/>
        <end position="413"/>
    </location>
</feature>
<dbReference type="InterPro" id="IPR002293">
    <property type="entry name" value="AA/rel_permease1"/>
</dbReference>
<organism evidence="7 8">
    <name type="scientific">Paralvinella palmiformis</name>
    <dbReference type="NCBI Taxonomy" id="53620"/>
    <lineage>
        <taxon>Eukaryota</taxon>
        <taxon>Metazoa</taxon>
        <taxon>Spiralia</taxon>
        <taxon>Lophotrochozoa</taxon>
        <taxon>Annelida</taxon>
        <taxon>Polychaeta</taxon>
        <taxon>Sedentaria</taxon>
        <taxon>Canalipalpata</taxon>
        <taxon>Terebellida</taxon>
        <taxon>Terebelliformia</taxon>
        <taxon>Alvinellidae</taxon>
        <taxon>Paralvinella</taxon>
    </lineage>
</organism>
<evidence type="ECO:0000256" key="4">
    <source>
        <dbReference type="ARBA" id="ARBA00023136"/>
    </source>
</evidence>
<dbReference type="PIRSF" id="PIRSF006060">
    <property type="entry name" value="AA_transporter"/>
    <property type="match status" value="1"/>
</dbReference>
<reference evidence="7" key="1">
    <citation type="journal article" date="2023" name="Mol. Biol. Evol.">
        <title>Third-Generation Sequencing Reveals the Adaptive Role of the Epigenome in Three Deep-Sea Polychaetes.</title>
        <authorList>
            <person name="Perez M."/>
            <person name="Aroh O."/>
            <person name="Sun Y."/>
            <person name="Lan Y."/>
            <person name="Juniper S.K."/>
            <person name="Young C.R."/>
            <person name="Angers B."/>
            <person name="Qian P.Y."/>
        </authorList>
    </citation>
    <scope>NUCLEOTIDE SEQUENCE</scope>
    <source>
        <strain evidence="7">P08H-3</strain>
    </source>
</reference>
<dbReference type="GO" id="GO:0016020">
    <property type="term" value="C:membrane"/>
    <property type="evidence" value="ECO:0007669"/>
    <property type="project" value="UniProtKB-SubCell"/>
</dbReference>
<dbReference type="AlphaFoldDB" id="A0AAD9JFH6"/>
<keyword evidence="2 6" id="KW-0812">Transmembrane</keyword>
<sequence length="502" mass="54544">MPYMPQDKIEMKRHITMWNAVFIIIGSVIGSGIFIAPKGVTENVNSVGASLIIWAVTGFINLGQALCYAELGGLIPVAGGDYAYLYYILGPLPAFLVAWLHIFVISASGCAVIARTAALYLIQPLGLGCRTEIITLLAAILIVTLAMVNAVSALWGKRVHILFTIAKTFALLGLIIIGIVLLSTGHTKNFENAFGNTTTDPGNIGLSVLDGYFAYKGWELVNALPEEMVNPTKDIQPAVVIGMLVVTAIYVLTNAAYFSILSPAEVISSDAVAITFSSAVYQYLGYVMPVFVALSCMGAVNGDFLANSRYLFAGGRFKQVPQVLSFIHIRFFTPFLSVIVLGLLALTYCLITNLQVLQEYSSLAVILKTVLALVALFYYRWKEPDLYRPYKVNTFVAMLTLLITLCIVGLSFYQNPRTIGIGVAIFLLGVPLYYLGVCCRNSTSMNRVMECQVVAAERRNRVIMANIYTLREAGGNDNNSSGSSLPLPVSPKSVDRDTVTVP</sequence>
<dbReference type="EMBL" id="JAODUP010000352">
    <property type="protein sequence ID" value="KAK2151772.1"/>
    <property type="molecule type" value="Genomic_DNA"/>
</dbReference>
<feature type="transmembrane region" description="Helical" evidence="6">
    <location>
        <begin position="419"/>
        <end position="439"/>
    </location>
</feature>
<evidence type="ECO:0000256" key="6">
    <source>
        <dbReference type="SAM" id="Phobius"/>
    </source>
</evidence>
<feature type="transmembrane region" description="Helical" evidence="6">
    <location>
        <begin position="327"/>
        <end position="348"/>
    </location>
</feature>
<comment type="subcellular location">
    <subcellularLocation>
        <location evidence="1">Membrane</location>
        <topology evidence="1">Multi-pass membrane protein</topology>
    </subcellularLocation>
</comment>
<proteinExistence type="predicted"/>